<dbReference type="OrthoDB" id="9804774at2"/>
<dbReference type="SMART" id="SM00822">
    <property type="entry name" value="PKS_KR"/>
    <property type="match status" value="1"/>
</dbReference>
<organism evidence="4 5">
    <name type="scientific">Sandarakinorhabdus cyanobacteriorum</name>
    <dbReference type="NCBI Taxonomy" id="1981098"/>
    <lineage>
        <taxon>Bacteria</taxon>
        <taxon>Pseudomonadati</taxon>
        <taxon>Pseudomonadota</taxon>
        <taxon>Alphaproteobacteria</taxon>
        <taxon>Sphingomonadales</taxon>
        <taxon>Sphingosinicellaceae</taxon>
        <taxon>Sandarakinorhabdus</taxon>
    </lineage>
</organism>
<dbReference type="InterPro" id="IPR036291">
    <property type="entry name" value="NAD(P)-bd_dom_sf"/>
</dbReference>
<dbReference type="InterPro" id="IPR011283">
    <property type="entry name" value="Acetoacetyl-CoA_reductase"/>
</dbReference>
<dbReference type="EMBL" id="NOXT01000117">
    <property type="protein sequence ID" value="OYQ26498.1"/>
    <property type="molecule type" value="Genomic_DNA"/>
</dbReference>
<dbReference type="InterPro" id="IPR020904">
    <property type="entry name" value="Sc_DH/Rdtase_CS"/>
</dbReference>
<dbReference type="NCBIfam" id="TIGR01829">
    <property type="entry name" value="AcAcCoA_reduct"/>
    <property type="match status" value="1"/>
</dbReference>
<dbReference type="InterPro" id="IPR057326">
    <property type="entry name" value="KR_dom"/>
</dbReference>
<keyword evidence="2" id="KW-0560">Oxidoreductase</keyword>
<proteinExistence type="inferred from homology"/>
<dbReference type="PROSITE" id="PS00061">
    <property type="entry name" value="ADH_SHORT"/>
    <property type="match status" value="1"/>
</dbReference>
<evidence type="ECO:0000313" key="4">
    <source>
        <dbReference type="EMBL" id="OYQ26498.1"/>
    </source>
</evidence>
<comment type="caution">
    <text evidence="4">The sequence shown here is derived from an EMBL/GenBank/DDBJ whole genome shotgun (WGS) entry which is preliminary data.</text>
</comment>
<dbReference type="PANTHER" id="PTHR42879">
    <property type="entry name" value="3-OXOACYL-(ACYL-CARRIER-PROTEIN) REDUCTASE"/>
    <property type="match status" value="1"/>
</dbReference>
<evidence type="ECO:0000256" key="2">
    <source>
        <dbReference type="ARBA" id="ARBA00023002"/>
    </source>
</evidence>
<feature type="domain" description="Ketoreductase" evidence="3">
    <location>
        <begin position="3"/>
        <end position="178"/>
    </location>
</feature>
<dbReference type="GO" id="GO:0018454">
    <property type="term" value="F:acetoacetyl-CoA reductase activity"/>
    <property type="evidence" value="ECO:0007669"/>
    <property type="project" value="InterPro"/>
</dbReference>
<evidence type="ECO:0000256" key="1">
    <source>
        <dbReference type="ARBA" id="ARBA00006484"/>
    </source>
</evidence>
<dbReference type="AlphaFoldDB" id="A0A255YBA6"/>
<comment type="similarity">
    <text evidence="1">Belongs to the short-chain dehydrogenases/reductases (SDR) family.</text>
</comment>
<dbReference type="RefSeq" id="WP_094474334.1">
    <property type="nucleotide sequence ID" value="NZ_NOXT01000117.1"/>
</dbReference>
<dbReference type="InterPro" id="IPR002347">
    <property type="entry name" value="SDR_fam"/>
</dbReference>
<sequence length="240" mass="24994">MARVAVVTGGTRGIGEAISLALRDAGVTVAANYGGSDDKARAFTEKTGIKSYKWNVADHQACLDGCAQVAADLGPIDIVVNNAGITRDGTLMKMSWEAWDEVIRVNLGGCFNMAKATFAGMKERGWGRYVQIGSINGQAGQYGQVNYAAAKSGIHGFTKALAQEGARFGITANAIAPGYIDTDMVAAVPADVLAKIVAKIPVGRLGQANEIARAVAFLTSEDAGFITGSTMSVNGGQHMY</sequence>
<evidence type="ECO:0000259" key="3">
    <source>
        <dbReference type="SMART" id="SM00822"/>
    </source>
</evidence>
<dbReference type="FunFam" id="3.40.50.720:FF:000173">
    <property type="entry name" value="3-oxoacyl-[acyl-carrier protein] reductase"/>
    <property type="match status" value="1"/>
</dbReference>
<dbReference type="CDD" id="cd05333">
    <property type="entry name" value="BKR_SDR_c"/>
    <property type="match status" value="1"/>
</dbReference>
<reference evidence="4 5" key="1">
    <citation type="submission" date="2017-07" db="EMBL/GenBank/DDBJ databases">
        <title>Sandarakinorhabdus cyanobacteriorum sp. nov., a novel bacterium isolated from cyanobacterial aggregates in a eutrophic lake.</title>
        <authorList>
            <person name="Cai H."/>
        </authorList>
    </citation>
    <scope>NUCLEOTIDE SEQUENCE [LARGE SCALE GENOMIC DNA]</scope>
    <source>
        <strain evidence="4 5">TH057</strain>
    </source>
</reference>
<dbReference type="GO" id="GO:0005737">
    <property type="term" value="C:cytoplasm"/>
    <property type="evidence" value="ECO:0007669"/>
    <property type="project" value="InterPro"/>
</dbReference>
<dbReference type="InterPro" id="IPR050259">
    <property type="entry name" value="SDR"/>
</dbReference>
<accession>A0A255YBA6</accession>
<gene>
    <name evidence="4" type="ORF">CHU93_11915</name>
</gene>
<dbReference type="PANTHER" id="PTHR42879:SF2">
    <property type="entry name" value="3-OXOACYL-[ACYL-CARRIER-PROTEIN] REDUCTASE FABG"/>
    <property type="match status" value="1"/>
</dbReference>
<dbReference type="GO" id="GO:0032787">
    <property type="term" value="P:monocarboxylic acid metabolic process"/>
    <property type="evidence" value="ECO:0007669"/>
    <property type="project" value="UniProtKB-ARBA"/>
</dbReference>
<keyword evidence="5" id="KW-1185">Reference proteome</keyword>
<dbReference type="Proteomes" id="UP000216991">
    <property type="component" value="Unassembled WGS sequence"/>
</dbReference>
<evidence type="ECO:0000313" key="5">
    <source>
        <dbReference type="Proteomes" id="UP000216991"/>
    </source>
</evidence>
<protein>
    <submittedName>
        <fullName evidence="4">Beta-ketoacyl-ACP reductase</fullName>
    </submittedName>
</protein>
<dbReference type="GO" id="GO:0042619">
    <property type="term" value="P:poly-hydroxybutyrate biosynthetic process"/>
    <property type="evidence" value="ECO:0007669"/>
    <property type="project" value="InterPro"/>
</dbReference>
<dbReference type="PRINTS" id="PR00080">
    <property type="entry name" value="SDRFAMILY"/>
</dbReference>
<dbReference type="NCBIfam" id="NF009466">
    <property type="entry name" value="PRK12826.1-2"/>
    <property type="match status" value="1"/>
</dbReference>
<dbReference type="Gene3D" id="3.40.50.720">
    <property type="entry name" value="NAD(P)-binding Rossmann-like Domain"/>
    <property type="match status" value="1"/>
</dbReference>
<dbReference type="NCBIfam" id="NF009464">
    <property type="entry name" value="PRK12824.1"/>
    <property type="match status" value="1"/>
</dbReference>
<name>A0A255YBA6_9SPHN</name>
<dbReference type="Pfam" id="PF13561">
    <property type="entry name" value="adh_short_C2"/>
    <property type="match status" value="1"/>
</dbReference>
<dbReference type="PRINTS" id="PR00081">
    <property type="entry name" value="GDHRDH"/>
</dbReference>
<dbReference type="SUPFAM" id="SSF51735">
    <property type="entry name" value="NAD(P)-binding Rossmann-fold domains"/>
    <property type="match status" value="1"/>
</dbReference>